<name>A0A2R8CPN5_9GAMM</name>
<dbReference type="Pfam" id="PF01809">
    <property type="entry name" value="YidD"/>
    <property type="match status" value="1"/>
</dbReference>
<dbReference type="PANTHER" id="PTHR33383:SF1">
    <property type="entry name" value="MEMBRANE PROTEIN INSERTION EFFICIENCY FACTOR-RELATED"/>
    <property type="match status" value="1"/>
</dbReference>
<dbReference type="PANTHER" id="PTHR33383">
    <property type="entry name" value="MEMBRANE PROTEIN INSERTION EFFICIENCY FACTOR-RELATED"/>
    <property type="match status" value="1"/>
</dbReference>
<protein>
    <recommendedName>
        <fullName evidence="1">Putative membrane protein insertion efficiency factor</fullName>
    </recommendedName>
</protein>
<keyword evidence="4" id="KW-1185">Reference proteome</keyword>
<keyword evidence="1" id="KW-0472">Membrane</keyword>
<dbReference type="HAMAP" id="MF_00386">
    <property type="entry name" value="UPF0161_YidD"/>
    <property type="match status" value="1"/>
</dbReference>
<dbReference type="AlphaFoldDB" id="A0A2R8CPN5"/>
<evidence type="ECO:0000313" key="3">
    <source>
        <dbReference type="EMBL" id="SPJ34753.1"/>
    </source>
</evidence>
<reference evidence="4" key="1">
    <citation type="submission" date="2018-03" db="EMBL/GenBank/DDBJ databases">
        <authorList>
            <person name="Navarro De La Torre S."/>
        </authorList>
    </citation>
    <scope>NUCLEOTIDE SEQUENCE [LARGE SCALE GENOMIC DNA]</scope>
    <source>
        <strain evidence="4">EAod3</strain>
    </source>
</reference>
<comment type="similarity">
    <text evidence="1">Belongs to the UPF0161 family.</text>
</comment>
<dbReference type="RefSeq" id="WP_108843563.1">
    <property type="nucleotide sequence ID" value="NZ_ONZI01000004.1"/>
</dbReference>
<organism evidence="3 4">
    <name type="scientific">Kushneria phyllosphaerae</name>
    <dbReference type="NCBI Taxonomy" id="2100822"/>
    <lineage>
        <taxon>Bacteria</taxon>
        <taxon>Pseudomonadati</taxon>
        <taxon>Pseudomonadota</taxon>
        <taxon>Gammaproteobacteria</taxon>
        <taxon>Oceanospirillales</taxon>
        <taxon>Halomonadaceae</taxon>
        <taxon>Kushneria</taxon>
    </lineage>
</organism>
<comment type="subcellular location">
    <subcellularLocation>
        <location evidence="1">Cell membrane</location>
        <topology evidence="1">Peripheral membrane protein</topology>
        <orientation evidence="1">Cytoplasmic side</orientation>
    </subcellularLocation>
</comment>
<keyword evidence="1" id="KW-1003">Cell membrane</keyword>
<proteinExistence type="inferred from homology"/>
<evidence type="ECO:0000313" key="4">
    <source>
        <dbReference type="Proteomes" id="UP000244934"/>
    </source>
</evidence>
<evidence type="ECO:0000256" key="2">
    <source>
        <dbReference type="SAM" id="MobiDB-lite"/>
    </source>
</evidence>
<gene>
    <name evidence="3" type="primary">yidD</name>
    <name evidence="3" type="ORF">KSP9073_02800</name>
</gene>
<dbReference type="EMBL" id="ONZI01000004">
    <property type="protein sequence ID" value="SPJ34753.1"/>
    <property type="molecule type" value="Genomic_DNA"/>
</dbReference>
<dbReference type="OrthoDB" id="9801753at2"/>
<dbReference type="Proteomes" id="UP000244934">
    <property type="component" value="Unassembled WGS sequence"/>
</dbReference>
<evidence type="ECO:0000256" key="1">
    <source>
        <dbReference type="HAMAP-Rule" id="MF_00386"/>
    </source>
</evidence>
<feature type="region of interest" description="Disordered" evidence="2">
    <location>
        <begin position="96"/>
        <end position="120"/>
    </location>
</feature>
<dbReference type="SMART" id="SM01234">
    <property type="entry name" value="Haemolytic"/>
    <property type="match status" value="1"/>
</dbReference>
<dbReference type="NCBIfam" id="TIGR00278">
    <property type="entry name" value="membrane protein insertion efficiency factor YidD"/>
    <property type="match status" value="1"/>
</dbReference>
<dbReference type="InterPro" id="IPR002696">
    <property type="entry name" value="Membr_insert_effic_factor_YidD"/>
</dbReference>
<sequence length="120" mass="13072">MATADALRQLKRGLLTGLRGVLIGLVRVYQYGISPLIGPRCRFWPTCSNYAIEAIQIHGPMRGGWLALRRILRCHPFCAGGVDLVPPAGASCRHCRHPDSGSGSDAGPDEQLDQEHRDQA</sequence>
<accession>A0A2R8CPN5</accession>
<comment type="function">
    <text evidence="1">Could be involved in insertion of integral membrane proteins into the membrane.</text>
</comment>
<dbReference type="GO" id="GO:0005886">
    <property type="term" value="C:plasma membrane"/>
    <property type="evidence" value="ECO:0007669"/>
    <property type="project" value="UniProtKB-SubCell"/>
</dbReference>